<evidence type="ECO:0000256" key="1">
    <source>
        <dbReference type="ARBA" id="ARBA00009995"/>
    </source>
</evidence>
<comment type="similarity">
    <text evidence="1">Belongs to the UDP-glycosyltransferase family.</text>
</comment>
<evidence type="ECO:0000313" key="2">
    <source>
        <dbReference type="EMBL" id="KAF6169345.1"/>
    </source>
</evidence>
<name>A0A7J7NQ80_9MAGN</name>
<accession>A0A7J7NQ80</accession>
<dbReference type="PANTHER" id="PTHR11926">
    <property type="entry name" value="GLUCOSYL/GLUCURONOSYL TRANSFERASES"/>
    <property type="match status" value="1"/>
</dbReference>
<evidence type="ECO:0000313" key="3">
    <source>
        <dbReference type="Proteomes" id="UP000541444"/>
    </source>
</evidence>
<dbReference type="Proteomes" id="UP000541444">
    <property type="component" value="Unassembled WGS sequence"/>
</dbReference>
<organism evidence="2 3">
    <name type="scientific">Kingdonia uniflora</name>
    <dbReference type="NCBI Taxonomy" id="39325"/>
    <lineage>
        <taxon>Eukaryota</taxon>
        <taxon>Viridiplantae</taxon>
        <taxon>Streptophyta</taxon>
        <taxon>Embryophyta</taxon>
        <taxon>Tracheophyta</taxon>
        <taxon>Spermatophyta</taxon>
        <taxon>Magnoliopsida</taxon>
        <taxon>Ranunculales</taxon>
        <taxon>Circaeasteraceae</taxon>
        <taxon>Kingdonia</taxon>
    </lineage>
</organism>
<comment type="caution">
    <text evidence="2">The sequence shown here is derived from an EMBL/GenBank/DDBJ whole genome shotgun (WGS) entry which is preliminary data.</text>
</comment>
<dbReference type="SUPFAM" id="SSF53756">
    <property type="entry name" value="UDP-Glycosyltransferase/glycogen phosphorylase"/>
    <property type="match status" value="1"/>
</dbReference>
<dbReference type="GO" id="GO:0080043">
    <property type="term" value="F:quercetin 3-O-glucosyltransferase activity"/>
    <property type="evidence" value="ECO:0007669"/>
    <property type="project" value="TreeGrafter"/>
</dbReference>
<dbReference type="Gene3D" id="3.40.50.2000">
    <property type="entry name" value="Glycogen Phosphorylase B"/>
    <property type="match status" value="2"/>
</dbReference>
<dbReference type="EMBL" id="JACGCM010000665">
    <property type="protein sequence ID" value="KAF6169345.1"/>
    <property type="molecule type" value="Genomic_DNA"/>
</dbReference>
<sequence>MKSLQTIEDLELLLCLKSPAALRAPTVPSMGLESGRFPVILRLILGQVSNIEKVDWVRFNSFDELEDEVAKELTKRYSVKTIRSTVPSMYLDKHLEDDIDYGFNLFKPYKDFCLNWLNTKETRSMVYVSFWSVAVLNAEQMEELAWWLK</sequence>
<reference evidence="2 3" key="1">
    <citation type="journal article" date="2020" name="IScience">
        <title>Genome Sequencing of the Endangered Kingdonia uniflora (Circaeasteraceae, Ranunculales) Reveals Potential Mechanisms of Evolutionary Specialization.</title>
        <authorList>
            <person name="Sun Y."/>
            <person name="Deng T."/>
            <person name="Zhang A."/>
            <person name="Moore M.J."/>
            <person name="Landis J.B."/>
            <person name="Lin N."/>
            <person name="Zhang H."/>
            <person name="Zhang X."/>
            <person name="Huang J."/>
            <person name="Zhang X."/>
            <person name="Sun H."/>
            <person name="Wang H."/>
        </authorList>
    </citation>
    <scope>NUCLEOTIDE SEQUENCE [LARGE SCALE GENOMIC DNA]</scope>
    <source>
        <strain evidence="2">TB1705</strain>
        <tissue evidence="2">Leaf</tissue>
    </source>
</reference>
<dbReference type="PANTHER" id="PTHR11926:SF1375">
    <property type="entry name" value="GLYCOSYLTRANSFERASE"/>
    <property type="match status" value="1"/>
</dbReference>
<dbReference type="OrthoDB" id="5835829at2759"/>
<keyword evidence="3" id="KW-1185">Reference proteome</keyword>
<gene>
    <name evidence="2" type="ORF">GIB67_016515</name>
</gene>
<protein>
    <submittedName>
        <fullName evidence="2">Uncharacterized protein</fullName>
    </submittedName>
</protein>
<proteinExistence type="inferred from homology"/>
<dbReference type="AlphaFoldDB" id="A0A7J7NQ80"/>
<dbReference type="GO" id="GO:0080044">
    <property type="term" value="F:quercetin 7-O-glucosyltransferase activity"/>
    <property type="evidence" value="ECO:0007669"/>
    <property type="project" value="TreeGrafter"/>
</dbReference>